<keyword evidence="2" id="KW-0472">Membrane</keyword>
<comment type="caution">
    <text evidence="4">The sequence shown here is derived from an EMBL/GenBank/DDBJ whole genome shotgun (WGS) entry which is preliminary data.</text>
</comment>
<evidence type="ECO:0000256" key="2">
    <source>
        <dbReference type="ARBA" id="ARBA00023136"/>
    </source>
</evidence>
<reference evidence="4 5" key="1">
    <citation type="journal article" date="2015" name="Nature">
        <title>rRNA introns, odd ribosomes, and small enigmatic genomes across a large radiation of phyla.</title>
        <authorList>
            <person name="Brown C.T."/>
            <person name="Hug L.A."/>
            <person name="Thomas B.C."/>
            <person name="Sharon I."/>
            <person name="Castelle C.J."/>
            <person name="Singh A."/>
            <person name="Wilkins M.J."/>
            <person name="Williams K.H."/>
            <person name="Banfield J.F."/>
        </authorList>
    </citation>
    <scope>NUCLEOTIDE SEQUENCE [LARGE SCALE GENOMIC DNA]</scope>
</reference>
<dbReference type="Proteomes" id="UP000034589">
    <property type="component" value="Unassembled WGS sequence"/>
</dbReference>
<dbReference type="InterPro" id="IPR034746">
    <property type="entry name" value="POTRA"/>
</dbReference>
<sequence length="258" mass="28314">MARVELPESRLRLRKRRRRVRLTVVLAAGILLLLSGAVDLAYLPALQISAVQVEGAQTVSSSTVEAFVRERLEGSYAYILPKTDIFLYPKRSIARALVAAYPQFASVDVHAVDFRTIAVAVVEREPRALWCADRCYLMDENGVVYGEAPVFSAPVYTTYQGTTTGERLPKQFLAPGEFLPLSALVDAIAQKIPGERLQEVEVDAQFDVQMHFEGAAPAGGQGLTVRFALHDEGGDVLERFTLALSSAPFKDKPLSGFE</sequence>
<dbReference type="AlphaFoldDB" id="A0A0G1VJ96"/>
<comment type="subcellular location">
    <subcellularLocation>
        <location evidence="1">Membrane</location>
    </subcellularLocation>
</comment>
<dbReference type="GO" id="GO:0016020">
    <property type="term" value="C:membrane"/>
    <property type="evidence" value="ECO:0007669"/>
    <property type="project" value="UniProtKB-SubCell"/>
</dbReference>
<proteinExistence type="predicted"/>
<dbReference type="PROSITE" id="PS51779">
    <property type="entry name" value="POTRA"/>
    <property type="match status" value="1"/>
</dbReference>
<accession>A0A0G1VJ96</accession>
<evidence type="ECO:0000256" key="1">
    <source>
        <dbReference type="ARBA" id="ARBA00004370"/>
    </source>
</evidence>
<protein>
    <recommendedName>
        <fullName evidence="3">POTRA domain-containing protein</fullName>
    </recommendedName>
</protein>
<organism evidence="4 5">
    <name type="scientific">Candidatus Kaiserbacteria bacterium GW2011_GWC2_49_12</name>
    <dbReference type="NCBI Taxonomy" id="1618675"/>
    <lineage>
        <taxon>Bacteria</taxon>
        <taxon>Candidatus Kaiseribacteriota</taxon>
    </lineage>
</organism>
<evidence type="ECO:0000259" key="3">
    <source>
        <dbReference type="PROSITE" id="PS51779"/>
    </source>
</evidence>
<evidence type="ECO:0000313" key="5">
    <source>
        <dbReference type="Proteomes" id="UP000034589"/>
    </source>
</evidence>
<evidence type="ECO:0000313" key="4">
    <source>
        <dbReference type="EMBL" id="KKW06305.1"/>
    </source>
</evidence>
<feature type="non-terminal residue" evidence="4">
    <location>
        <position position="258"/>
    </location>
</feature>
<dbReference type="EMBL" id="LCPV01000041">
    <property type="protein sequence ID" value="KKW06305.1"/>
    <property type="molecule type" value="Genomic_DNA"/>
</dbReference>
<gene>
    <name evidence="4" type="ORF">UY39_C0041G0001</name>
</gene>
<feature type="domain" description="POTRA" evidence="3">
    <location>
        <begin position="46"/>
        <end position="124"/>
    </location>
</feature>
<name>A0A0G1VJ96_9BACT</name>